<dbReference type="Proteomes" id="UP000515511">
    <property type="component" value="Chromosome"/>
</dbReference>
<organism evidence="1 2">
    <name type="scientific">Leifsonia shinshuensis</name>
    <dbReference type="NCBI Taxonomy" id="150026"/>
    <lineage>
        <taxon>Bacteria</taxon>
        <taxon>Bacillati</taxon>
        <taxon>Actinomycetota</taxon>
        <taxon>Actinomycetes</taxon>
        <taxon>Micrococcales</taxon>
        <taxon>Microbacteriaceae</taxon>
        <taxon>Leifsonia</taxon>
    </lineage>
</organism>
<gene>
    <name evidence="1" type="ORF">F1C12_18195</name>
</gene>
<dbReference type="KEGG" id="lse:F1C12_18195"/>
<accession>A0A7G6YED9</accession>
<dbReference type="InterPro" id="IPR027417">
    <property type="entry name" value="P-loop_NTPase"/>
</dbReference>
<dbReference type="EMBL" id="CP043641">
    <property type="protein sequence ID" value="QNE36854.1"/>
    <property type="molecule type" value="Genomic_DNA"/>
</dbReference>
<protein>
    <recommendedName>
        <fullName evidence="3">ATP-binding protein</fullName>
    </recommendedName>
</protein>
<proteinExistence type="predicted"/>
<dbReference type="RefSeq" id="WP_185276281.1">
    <property type="nucleotide sequence ID" value="NZ_CP043641.1"/>
</dbReference>
<evidence type="ECO:0008006" key="3">
    <source>
        <dbReference type="Google" id="ProtNLM"/>
    </source>
</evidence>
<name>A0A7G6YED9_9MICO</name>
<evidence type="ECO:0000313" key="2">
    <source>
        <dbReference type="Proteomes" id="UP000515511"/>
    </source>
</evidence>
<sequence length="2045" mass="225987">MVNLDSTRESRDGDQFHYFWAAQRCLQLLDLTSDLTAVAVEGAAPNDLSAGLRTSSAHEIDIAEYFGGTNASDATRIVYRQLKHSTTQRDIPWGPAGLKSSISRFAALYRAAAPSDRDKYRYQFVSNRAVSTNVRMALSELTGATALTTQAKATRDKFTAWAKLDELDPSDFFLRFDVDASAPALRELASAVALGLGELLPGPNSDATLRLKEMVAERATTLNRSPIYRGDLLVALKVSERDLFPAPTEISAPPDPLVRESWREIVDAIRQDPSPHIIHASGGVGKTTFALTLPSLIESNDRAVVYDCYANGAYRRLGEARHNPAHGFVQIANTLAAYGLCQVLVPDSNISDEDWARAFLARVVAASEAVSSTDPDALIVLIVDAADSSVIASKADISARPFVRALLRQALPSNFRVVMTSRTERVEDLEPPPNAVRHLLGGFDRTESAQHLRNHFPHASDADAHEFHQRTFGNPRIQNGALSGPATVAELLTNLSELPNSPEQAFDRILHRRVIEVLDESPNRAALEQVLHILAALRPRIPVDVVAQLTGASESTIRSFASDLGGPLLLDGDALQFKDEPTETFVRYTYMPRGTDLRTLIEMIRPEADKSVYLASSLPQLLWETDDLDGLLSLAMSEDSLPAADHFERQQVDKSRSIFATRAAIANGRFKEGAILAARCGVLNAGGSRRIALLTRHPDLGGDLLEEATVEQLVSDREARAGSIPSSLAREGCLLSIRPGTVGIARSRLRSANSWVQAWSRLPKQQRDNSPVDDTDIANVAFGLLNTDGPETSFSYILSWRPNDVHYLVARTVFSRLLDRGDEATARALAQTAAKNVRVLLGYAFAAFDANVAMVPEAASALFALLQKRKREVKVSQLTYQGPHQISAAVCWTVACALREKKIAKDEASILVQRYVGASAPSGLASAHGDRNEEAFFSIGLRTHLVGEDLVAEHFADTRLSEELSRSYSSGWDVTEFRNNIPGLVPWIKAWISASIGDSSCSPPPIATLPTSVADYMPAYVLANSAPRIASRLVAIGRNSTRTGELKAWFEEATHLWHSTAIAIARFLGGGNDAAQDFAIEVGAHVAKLAMSDGSDAETRSRTLADIARALRRASEDEAREHLSNALEQAERAGDDLPHLWDAILRIGGTAAQSGDAHLAFRIARLAEAIEPNFEVDFQRALELCCKLDLPGGLSIASRWRDRRTAALSTISSALAGDTGGPLAVLDPGLALAFAHFGGRVDMRSMLDALFRQSDGVPTERKAWVADRMLRRLGEHPGLGLRSVLEGAGIPVRTAELHPDDTAIGNSSLWRDDPAREKKEARARTRAIARARQKDLTTPEGLLAASRLLGRHYGTESTFADLAFELPTRKWATVIRALAQVPEFDEYDYKTAFAVMERLRGMPASAKTAAKHLVQHVVAQFGPEMLSRTYERISIKTLATFADESSIEFQAALFRGSASALDLSEAESAYSVVGNLADVVSASEAVELIERLTESLSYLAMPDAPDPSWTPRLQPSTDPWLAVASFVWASLADPSADTRWRATYVVLTLCELDNARFVAALDQVARSGEPKAFIDERLSFYELHAVLWLLIAISRAAKTAPRAPGAFEPFLTHVVARYPTHALFRQLIDSILDTQEVAAPKTVVKADYQRPGQRRHSFWVSETAFKFRGDFVEYWLQPLANCFEVDLEEVEQEASDVIATAFDLGLSGTRSEDARHTLRIFGDQEKTYLHKHSDPQVHDLDFYVSYHAMFIVAGVLRRHKSVYRDPEHEFDDYQRWVRREGLTRPDRWLVSDLRSARPASVQHQPLHGSDPTWRWSVKRTDFLAFVQQGGQATVNLYSRVAGYSASERVRVNTALAAEDRSLALIRSLQVDRAPSDFRLPDAGEDFEIDVPGYELRGWIDYSPHDLRLDRSDPFAKGLSFPPVSPAEWVSHDAGLDFRAESNSWADPQAFEVYDLQSWQHADDPRHDRGEEGHLLSVQKSWLDAFLSKRRLDLVVEVSIDRNQRSAYQSTRHSEEWLEYVESYTQLLLYRAHDGWYDYRGNYLAR</sequence>
<dbReference type="SUPFAM" id="SSF52540">
    <property type="entry name" value="P-loop containing nucleoside triphosphate hydrolases"/>
    <property type="match status" value="1"/>
</dbReference>
<reference evidence="2" key="1">
    <citation type="submission" date="2019-09" db="EMBL/GenBank/DDBJ databases">
        <title>Antimicrobial potential of Antarctic Bacteria.</title>
        <authorList>
            <person name="Benaud N."/>
            <person name="Edwards R.J."/>
            <person name="Ferrari B.C."/>
        </authorList>
    </citation>
    <scope>NUCLEOTIDE SEQUENCE [LARGE SCALE GENOMIC DNA]</scope>
    <source>
        <strain evidence="2">INR9</strain>
    </source>
</reference>
<evidence type="ECO:0000313" key="1">
    <source>
        <dbReference type="EMBL" id="QNE36854.1"/>
    </source>
</evidence>